<keyword evidence="6 14" id="KW-0812">Transmembrane</keyword>
<dbReference type="GO" id="GO:0071555">
    <property type="term" value="P:cell wall organization"/>
    <property type="evidence" value="ECO:0007669"/>
    <property type="project" value="UniProtKB-KW"/>
</dbReference>
<keyword evidence="7 14" id="KW-0378">Hydrolase</keyword>
<dbReference type="GO" id="GO:0009252">
    <property type="term" value="P:peptidoglycan biosynthetic process"/>
    <property type="evidence" value="ECO:0007669"/>
    <property type="project" value="UniProtKB-KW"/>
</dbReference>
<evidence type="ECO:0000256" key="6">
    <source>
        <dbReference type="ARBA" id="ARBA00022692"/>
    </source>
</evidence>
<evidence type="ECO:0000313" key="16">
    <source>
        <dbReference type="Proteomes" id="UP000192472"/>
    </source>
</evidence>
<feature type="transmembrane region" description="Helical" evidence="14">
    <location>
        <begin position="244"/>
        <end position="264"/>
    </location>
</feature>
<evidence type="ECO:0000256" key="9">
    <source>
        <dbReference type="ARBA" id="ARBA00023136"/>
    </source>
</evidence>
<dbReference type="GO" id="GO:0050380">
    <property type="term" value="F:undecaprenyl-diphosphatase activity"/>
    <property type="evidence" value="ECO:0007669"/>
    <property type="project" value="UniProtKB-UniRule"/>
</dbReference>
<protein>
    <recommendedName>
        <fullName evidence="4 14">Undecaprenyl-diphosphatase</fullName>
        <ecNumber evidence="3 14">3.6.1.27</ecNumber>
    </recommendedName>
    <alternativeName>
        <fullName evidence="12 14">Bacitracin resistance protein</fullName>
    </alternativeName>
    <alternativeName>
        <fullName evidence="11 14">Undecaprenyl pyrophosphate phosphatase</fullName>
    </alternativeName>
</protein>
<evidence type="ECO:0000256" key="1">
    <source>
        <dbReference type="ARBA" id="ARBA00004651"/>
    </source>
</evidence>
<dbReference type="PANTHER" id="PTHR30622:SF2">
    <property type="entry name" value="UNDECAPRENYL-DIPHOSPHATASE"/>
    <property type="match status" value="1"/>
</dbReference>
<feature type="transmembrane region" description="Helical" evidence="14">
    <location>
        <begin position="143"/>
        <end position="159"/>
    </location>
</feature>
<keyword evidence="14" id="KW-0573">Peptidoglycan synthesis</keyword>
<proteinExistence type="inferred from homology"/>
<comment type="miscellaneous">
    <text evidence="14">Bacitracin is thought to be involved in the inhibition of peptidoglycan synthesis by sequestering undecaprenyl diphosphate, thereby reducing the pool of lipid carrier available.</text>
</comment>
<name>A0A1W2GH59_REIFA</name>
<dbReference type="Proteomes" id="UP000192472">
    <property type="component" value="Unassembled WGS sequence"/>
</dbReference>
<comment type="function">
    <text evidence="14">Catalyzes the dephosphorylation of undecaprenyl diphosphate (UPP). Confers resistance to bacitracin.</text>
</comment>
<sequence length="265" mass="28659">MTFIEALILGIIQGLTEFLPVSSSGHLELGTYFLGVQSEDNLLFSIILHGATACSTVVIFRKDIFEIFKGIFKFEWNESTKFATMIVLSMIPVGIVGVFFEDQIESLFGGNILLVGMMLLITAALLAFTYFSKKNEGSITFKNSIIIGLAQAIAIMPGISRSGSTISTALLLGVNKEKAARFSFLMVLPPILGAMLLKTKDFLENPEIASNISGMNLSVGFLAAFLSGLLACQWMITIVKKGKLIYFSIYCGIVGLLAVAGGLLW</sequence>
<keyword evidence="16" id="KW-1185">Reference proteome</keyword>
<feature type="transmembrane region" description="Helical" evidence="14">
    <location>
        <begin position="179"/>
        <end position="197"/>
    </location>
</feature>
<gene>
    <name evidence="14" type="primary">uppP</name>
    <name evidence="15" type="ORF">SAMN04488029_2603</name>
</gene>
<dbReference type="InterPro" id="IPR003824">
    <property type="entry name" value="UppP"/>
</dbReference>
<dbReference type="RefSeq" id="WP_084373278.1">
    <property type="nucleotide sequence ID" value="NZ_FWYF01000003.1"/>
</dbReference>
<keyword evidence="8 14" id="KW-1133">Transmembrane helix</keyword>
<dbReference type="HAMAP" id="MF_01006">
    <property type="entry name" value="Undec_diphosphatase"/>
    <property type="match status" value="1"/>
</dbReference>
<evidence type="ECO:0000313" key="15">
    <source>
        <dbReference type="EMBL" id="SMD35911.1"/>
    </source>
</evidence>
<dbReference type="GO" id="GO:0046677">
    <property type="term" value="P:response to antibiotic"/>
    <property type="evidence" value="ECO:0007669"/>
    <property type="project" value="UniProtKB-UniRule"/>
</dbReference>
<accession>A0A1W2GH59</accession>
<dbReference type="PANTHER" id="PTHR30622">
    <property type="entry name" value="UNDECAPRENYL-DIPHOSPHATASE"/>
    <property type="match status" value="1"/>
</dbReference>
<evidence type="ECO:0000256" key="7">
    <source>
        <dbReference type="ARBA" id="ARBA00022801"/>
    </source>
</evidence>
<dbReference type="GO" id="GO:0008360">
    <property type="term" value="P:regulation of cell shape"/>
    <property type="evidence" value="ECO:0007669"/>
    <property type="project" value="UniProtKB-KW"/>
</dbReference>
<evidence type="ECO:0000256" key="8">
    <source>
        <dbReference type="ARBA" id="ARBA00022989"/>
    </source>
</evidence>
<organism evidence="15 16">
    <name type="scientific">Reichenbachiella faecimaris</name>
    <dbReference type="NCBI Taxonomy" id="692418"/>
    <lineage>
        <taxon>Bacteria</taxon>
        <taxon>Pseudomonadati</taxon>
        <taxon>Bacteroidota</taxon>
        <taxon>Cytophagia</taxon>
        <taxon>Cytophagales</taxon>
        <taxon>Reichenbachiellaceae</taxon>
        <taxon>Reichenbachiella</taxon>
    </lineage>
</organism>
<feature type="transmembrane region" description="Helical" evidence="14">
    <location>
        <begin position="82"/>
        <end position="100"/>
    </location>
</feature>
<comment type="similarity">
    <text evidence="2 14">Belongs to the UppP family.</text>
</comment>
<feature type="transmembrane region" description="Helical" evidence="14">
    <location>
        <begin position="217"/>
        <end position="238"/>
    </location>
</feature>
<dbReference type="OrthoDB" id="9808289at2"/>
<dbReference type="EMBL" id="FWYF01000003">
    <property type="protein sequence ID" value="SMD35911.1"/>
    <property type="molecule type" value="Genomic_DNA"/>
</dbReference>
<evidence type="ECO:0000256" key="13">
    <source>
        <dbReference type="ARBA" id="ARBA00047594"/>
    </source>
</evidence>
<evidence type="ECO:0000256" key="11">
    <source>
        <dbReference type="ARBA" id="ARBA00032707"/>
    </source>
</evidence>
<evidence type="ECO:0000256" key="3">
    <source>
        <dbReference type="ARBA" id="ARBA00012374"/>
    </source>
</evidence>
<dbReference type="Pfam" id="PF02673">
    <property type="entry name" value="BacA"/>
    <property type="match status" value="1"/>
</dbReference>
<evidence type="ECO:0000256" key="10">
    <source>
        <dbReference type="ARBA" id="ARBA00023251"/>
    </source>
</evidence>
<keyword evidence="9 14" id="KW-0472">Membrane</keyword>
<keyword evidence="5 14" id="KW-1003">Cell membrane</keyword>
<evidence type="ECO:0000256" key="12">
    <source>
        <dbReference type="ARBA" id="ARBA00032932"/>
    </source>
</evidence>
<dbReference type="GO" id="GO:0005886">
    <property type="term" value="C:plasma membrane"/>
    <property type="evidence" value="ECO:0007669"/>
    <property type="project" value="UniProtKB-SubCell"/>
</dbReference>
<dbReference type="EC" id="3.6.1.27" evidence="3 14"/>
<evidence type="ECO:0000256" key="14">
    <source>
        <dbReference type="HAMAP-Rule" id="MF_01006"/>
    </source>
</evidence>
<keyword evidence="14" id="KW-0961">Cell wall biogenesis/degradation</keyword>
<reference evidence="15 16" key="1">
    <citation type="submission" date="2017-04" db="EMBL/GenBank/DDBJ databases">
        <authorList>
            <person name="Afonso C.L."/>
            <person name="Miller P.J."/>
            <person name="Scott M.A."/>
            <person name="Spackman E."/>
            <person name="Goraichik I."/>
            <person name="Dimitrov K.M."/>
            <person name="Suarez D.L."/>
            <person name="Swayne D.E."/>
        </authorList>
    </citation>
    <scope>NUCLEOTIDE SEQUENCE [LARGE SCALE GENOMIC DNA]</scope>
    <source>
        <strain evidence="15 16">DSM 26133</strain>
    </source>
</reference>
<evidence type="ECO:0000256" key="5">
    <source>
        <dbReference type="ARBA" id="ARBA00022475"/>
    </source>
</evidence>
<keyword evidence="14" id="KW-0133">Cell shape</keyword>
<feature type="transmembrane region" description="Helical" evidence="14">
    <location>
        <begin position="112"/>
        <end position="131"/>
    </location>
</feature>
<comment type="subcellular location">
    <subcellularLocation>
        <location evidence="1 14">Cell membrane</location>
        <topology evidence="1 14">Multi-pass membrane protein</topology>
    </subcellularLocation>
</comment>
<dbReference type="AlphaFoldDB" id="A0A1W2GH59"/>
<evidence type="ECO:0000256" key="2">
    <source>
        <dbReference type="ARBA" id="ARBA00010621"/>
    </source>
</evidence>
<keyword evidence="10 14" id="KW-0046">Antibiotic resistance</keyword>
<comment type="catalytic activity">
    <reaction evidence="13 14">
        <text>di-trans,octa-cis-undecaprenyl diphosphate + H2O = di-trans,octa-cis-undecaprenyl phosphate + phosphate + H(+)</text>
        <dbReference type="Rhea" id="RHEA:28094"/>
        <dbReference type="ChEBI" id="CHEBI:15377"/>
        <dbReference type="ChEBI" id="CHEBI:15378"/>
        <dbReference type="ChEBI" id="CHEBI:43474"/>
        <dbReference type="ChEBI" id="CHEBI:58405"/>
        <dbReference type="ChEBI" id="CHEBI:60392"/>
        <dbReference type="EC" id="3.6.1.27"/>
    </reaction>
</comment>
<evidence type="ECO:0000256" key="4">
    <source>
        <dbReference type="ARBA" id="ARBA00021581"/>
    </source>
</evidence>
<dbReference type="STRING" id="692418.SAMN04488029_2603"/>
<feature type="transmembrane region" description="Helical" evidence="14">
    <location>
        <begin position="42"/>
        <end position="61"/>
    </location>
</feature>